<organism evidence="2 3">
    <name type="scientific">Entamoeba invadens IP1</name>
    <dbReference type="NCBI Taxonomy" id="370355"/>
    <lineage>
        <taxon>Eukaryota</taxon>
        <taxon>Amoebozoa</taxon>
        <taxon>Evosea</taxon>
        <taxon>Archamoebae</taxon>
        <taxon>Mastigamoebida</taxon>
        <taxon>Entamoebidae</taxon>
        <taxon>Entamoeba</taxon>
    </lineage>
</organism>
<dbReference type="RefSeq" id="XP_004183133.1">
    <property type="nucleotide sequence ID" value="XM_004183085.1"/>
</dbReference>
<evidence type="ECO:0000313" key="3">
    <source>
        <dbReference type="Proteomes" id="UP000014680"/>
    </source>
</evidence>
<dbReference type="OMA" id="LECDNIC"/>
<dbReference type="SMART" id="SM00261">
    <property type="entry name" value="FU"/>
    <property type="match status" value="2"/>
</dbReference>
<feature type="transmembrane region" description="Helical" evidence="1">
    <location>
        <begin position="35"/>
        <end position="55"/>
    </location>
</feature>
<dbReference type="InterPro" id="IPR053215">
    <property type="entry name" value="TKL_Ser/Thr_kinase"/>
</dbReference>
<evidence type="ECO:0000256" key="1">
    <source>
        <dbReference type="SAM" id="Phobius"/>
    </source>
</evidence>
<keyword evidence="1" id="KW-0472">Membrane</keyword>
<dbReference type="PANTHER" id="PTHR45756">
    <property type="entry name" value="PALMITOYLTRANSFERASE"/>
    <property type="match status" value="1"/>
</dbReference>
<dbReference type="Proteomes" id="UP000014680">
    <property type="component" value="Unassembled WGS sequence"/>
</dbReference>
<dbReference type="GeneID" id="14882683"/>
<evidence type="ECO:0000313" key="2">
    <source>
        <dbReference type="EMBL" id="ELP83787.1"/>
    </source>
</evidence>
<dbReference type="InterPro" id="IPR009030">
    <property type="entry name" value="Growth_fac_rcpt_cys_sf"/>
</dbReference>
<gene>
    <name evidence="2" type="ORF">EIN_470810</name>
</gene>
<keyword evidence="1" id="KW-0812">Transmembrane</keyword>
<dbReference type="PANTHER" id="PTHR45756:SF1">
    <property type="entry name" value="PROTEIN KINASE DOMAIN CONTAINING PROTEIN"/>
    <property type="match status" value="1"/>
</dbReference>
<dbReference type="KEGG" id="eiv:EIN_470810"/>
<name>A0A0A1TUM9_ENTIV</name>
<keyword evidence="3" id="KW-1185">Reference proteome</keyword>
<protein>
    <recommendedName>
        <fullName evidence="4">CXXC-rich protein</fullName>
    </recommendedName>
</protein>
<proteinExistence type="predicted"/>
<evidence type="ECO:0008006" key="4">
    <source>
        <dbReference type="Google" id="ProtNLM"/>
    </source>
</evidence>
<dbReference type="InterPro" id="IPR006212">
    <property type="entry name" value="Furin_repeat"/>
</dbReference>
<accession>A0A0A1TUM9</accession>
<dbReference type="SUPFAM" id="SSF57184">
    <property type="entry name" value="Growth factor receptor domain"/>
    <property type="match status" value="2"/>
</dbReference>
<keyword evidence="1" id="KW-1133">Transmembrane helix</keyword>
<dbReference type="VEuPathDB" id="AmoebaDB:EIN_470810"/>
<reference evidence="2 3" key="1">
    <citation type="submission" date="2012-10" db="EMBL/GenBank/DDBJ databases">
        <authorList>
            <person name="Zafar N."/>
            <person name="Inman J."/>
            <person name="Hall N."/>
            <person name="Lorenzi H."/>
            <person name="Caler E."/>
        </authorList>
    </citation>
    <scope>NUCLEOTIDE SEQUENCE [LARGE SCALE GENOMIC DNA]</scope>
    <source>
        <strain evidence="2 3">IP1</strain>
    </source>
</reference>
<sequence length="386" mass="43843">MEMDVLNAMKRSTFVLHVLALYVMNQAVLNAKMGFISIIMFVNHVIPYLIIAYLVMYQSVPCNATTCRSCLNAFYLDNGICSTCETIHPNCEVCDETDCYKCKSGLFLRDGKWLNCGDLYENCTRCDDTRCLECMDHFYLSNYNCDICKTNCDVCHSESTCSKCFDGYYYKEDDKICSLCDMKGYYIDSKSCKKCSATCIDCLSQTKCVSCIEGYYLENTTSEEMTESFGTCTDCSTRGCITCNSTSCITCEINKYIDESGLCSVCKPDNVKSISCFIDENGNKKCEKCKPGFWIEKFECVTCETCGKLINFEGNYFTKDEFHCKEVSGSNCVLCLEEYYLKDLQCLKCYEILTNCIKCGLLNYSNYNEVYCDICTIGNSQKVVNK</sequence>
<dbReference type="AlphaFoldDB" id="A0A0A1TUM9"/>
<dbReference type="OrthoDB" id="300641at2759"/>
<dbReference type="Gene3D" id="2.10.220.10">
    <property type="entry name" value="Hormone Receptor, Insulin-like Growth Factor Receptor 1, Chain A, domain 2"/>
    <property type="match status" value="1"/>
</dbReference>
<dbReference type="EMBL" id="KB207240">
    <property type="protein sequence ID" value="ELP83787.1"/>
    <property type="molecule type" value="Genomic_DNA"/>
</dbReference>